<organism evidence="2 3">
    <name type="scientific">Papaver somniferum</name>
    <name type="common">Opium poppy</name>
    <dbReference type="NCBI Taxonomy" id="3469"/>
    <lineage>
        <taxon>Eukaryota</taxon>
        <taxon>Viridiplantae</taxon>
        <taxon>Streptophyta</taxon>
        <taxon>Embryophyta</taxon>
        <taxon>Tracheophyta</taxon>
        <taxon>Spermatophyta</taxon>
        <taxon>Magnoliopsida</taxon>
        <taxon>Ranunculales</taxon>
        <taxon>Papaveraceae</taxon>
        <taxon>Papaveroideae</taxon>
        <taxon>Papaver</taxon>
    </lineage>
</organism>
<protein>
    <submittedName>
        <fullName evidence="2">Uncharacterized protein</fullName>
    </submittedName>
</protein>
<gene>
    <name evidence="2" type="ORF">C5167_047293</name>
</gene>
<dbReference type="InterPro" id="IPR036427">
    <property type="entry name" value="Bromodomain-like_sf"/>
</dbReference>
<keyword evidence="3" id="KW-1185">Reference proteome</keyword>
<evidence type="ECO:0000313" key="3">
    <source>
        <dbReference type="Proteomes" id="UP000316621"/>
    </source>
</evidence>
<sequence>MKIHRASEERNRALGAVDRVGSGRVDYPYRAIVRTYNTSSSSRSRIQNSVYKYHQEAAKRLQELMRQFATISCQIMQHELAWPFMQPADVKGLRLHDYCDVCYIFALLRRISCLVSNMHRTGLFLLVGFGYLQCALTASCLGD</sequence>
<dbReference type="Proteomes" id="UP000316621">
    <property type="component" value="Chromosome 11"/>
</dbReference>
<evidence type="ECO:0000256" key="1">
    <source>
        <dbReference type="ARBA" id="ARBA00023117"/>
    </source>
</evidence>
<accession>A0A4Y7LGY2</accession>
<dbReference type="Gramene" id="RZC84506">
    <property type="protein sequence ID" value="RZC84506"/>
    <property type="gene ID" value="C5167_047293"/>
</dbReference>
<reference evidence="2 3" key="1">
    <citation type="journal article" date="2018" name="Science">
        <title>The opium poppy genome and morphinan production.</title>
        <authorList>
            <person name="Guo L."/>
            <person name="Winzer T."/>
            <person name="Yang X."/>
            <person name="Li Y."/>
            <person name="Ning Z."/>
            <person name="He Z."/>
            <person name="Teodor R."/>
            <person name="Lu Y."/>
            <person name="Bowser T.A."/>
            <person name="Graham I.A."/>
            <person name="Ye K."/>
        </authorList>
    </citation>
    <scope>NUCLEOTIDE SEQUENCE [LARGE SCALE GENOMIC DNA]</scope>
    <source>
        <strain evidence="3">cv. HN1</strain>
        <tissue evidence="2">Leaves</tissue>
    </source>
</reference>
<evidence type="ECO:0000313" key="2">
    <source>
        <dbReference type="EMBL" id="RZC84506.1"/>
    </source>
</evidence>
<dbReference type="SUPFAM" id="SSF47370">
    <property type="entry name" value="Bromodomain"/>
    <property type="match status" value="1"/>
</dbReference>
<proteinExistence type="predicted"/>
<dbReference type="PANTHER" id="PTHR45926">
    <property type="entry name" value="OSJNBA0053K19.4 PROTEIN"/>
    <property type="match status" value="1"/>
</dbReference>
<dbReference type="AlphaFoldDB" id="A0A4Y7LGY2"/>
<keyword evidence="1" id="KW-0103">Bromodomain</keyword>
<dbReference type="EMBL" id="CM010725">
    <property type="protein sequence ID" value="RZC84506.1"/>
    <property type="molecule type" value="Genomic_DNA"/>
</dbReference>
<name>A0A4Y7LGY2_PAPSO</name>
<dbReference type="Gene3D" id="1.20.920.10">
    <property type="entry name" value="Bromodomain-like"/>
    <property type="match status" value="1"/>
</dbReference>
<dbReference type="STRING" id="3469.A0A4Y7LGY2"/>